<dbReference type="EMBL" id="QEIN01000091">
    <property type="protein sequence ID" value="RCV58571.1"/>
    <property type="molecule type" value="Genomic_DNA"/>
</dbReference>
<comment type="caution">
    <text evidence="1">The sequence shown here is derived from an EMBL/GenBank/DDBJ whole genome shotgun (WGS) entry which is preliminary data.</text>
</comment>
<dbReference type="RefSeq" id="WP_114398044.1">
    <property type="nucleotide sequence ID" value="NZ_QEIM01000056.1"/>
</dbReference>
<dbReference type="InterPro" id="IPR036388">
    <property type="entry name" value="WH-like_DNA-bd_sf"/>
</dbReference>
<protein>
    <submittedName>
        <fullName evidence="1">RNA polymerase subunit sigma-70</fullName>
    </submittedName>
</protein>
<name>A0A368T4R9_9ACTN</name>
<dbReference type="OrthoDB" id="3788685at2"/>
<evidence type="ECO:0000313" key="1">
    <source>
        <dbReference type="EMBL" id="RCV58571.1"/>
    </source>
</evidence>
<reference evidence="1 2" key="1">
    <citation type="submission" date="2018-04" db="EMBL/GenBank/DDBJ databases">
        <title>Novel actinobacteria from marine sediment.</title>
        <authorList>
            <person name="Ng Z.Y."/>
            <person name="Tan G.Y.A."/>
        </authorList>
    </citation>
    <scope>NUCLEOTIDE SEQUENCE [LARGE SCALE GENOMIC DNA]</scope>
    <source>
        <strain evidence="1 2">TPS81</strain>
    </source>
</reference>
<gene>
    <name evidence="1" type="ORF">DEF24_13045</name>
</gene>
<keyword evidence="2" id="KW-1185">Reference proteome</keyword>
<dbReference type="AlphaFoldDB" id="A0A368T4R9"/>
<accession>A0A368T4R9</accession>
<evidence type="ECO:0000313" key="2">
    <source>
        <dbReference type="Proteomes" id="UP000253318"/>
    </source>
</evidence>
<sequence length="453" mass="50424">MMVGGDPKAVETKPSDWITTVWKSLDERSQDMLIRRGRGQMLEEIGDAYGVTRERARQVIQARERDLAGWADQFQSGWREQVLQRLAAESIVSDAALGEILLDSEGTVRRALLRQLGLKESRTWAGRVEGVWSKTQTSLDELMKRLVSQAPFRADELVERAIAIGIPDTVPVETLVSHWKSPLVRGAGGHWLRRVAKNCDAAYLWLEDVGEARRAEYISEAIEASGPRALSEALRRDDRFRQIRPEGTWALADWPLSQQAGTHTNALDVMVQILRDSGPMTKRELFARVIKEYPVGYARLRQCLISDRLGLTSDGLLGLAEDGAKAMEESEPRQPSSIVVDDSGQVLGIRLPVDKNVWRGSGIIVHPWLTWRLGLRLAPMSRSFDLTDGSGDLVVRRSTSAAQLSSLRSQVQAVGMVEGCDMVVLIRLDTETATVRHACDPDNCSSELGRERP</sequence>
<dbReference type="Gene3D" id="1.10.10.10">
    <property type="entry name" value="Winged helix-like DNA-binding domain superfamily/Winged helix DNA-binding domain"/>
    <property type="match status" value="1"/>
</dbReference>
<organism evidence="1 2">
    <name type="scientific">Marinitenerispora sediminis</name>
    <dbReference type="NCBI Taxonomy" id="1931232"/>
    <lineage>
        <taxon>Bacteria</taxon>
        <taxon>Bacillati</taxon>
        <taxon>Actinomycetota</taxon>
        <taxon>Actinomycetes</taxon>
        <taxon>Streptosporangiales</taxon>
        <taxon>Nocardiopsidaceae</taxon>
        <taxon>Marinitenerispora</taxon>
    </lineage>
</organism>
<dbReference type="SUPFAM" id="SSF88659">
    <property type="entry name" value="Sigma3 and sigma4 domains of RNA polymerase sigma factors"/>
    <property type="match status" value="1"/>
</dbReference>
<proteinExistence type="predicted"/>
<dbReference type="InterPro" id="IPR013324">
    <property type="entry name" value="RNA_pol_sigma_r3/r4-like"/>
</dbReference>
<dbReference type="Proteomes" id="UP000253318">
    <property type="component" value="Unassembled WGS sequence"/>
</dbReference>